<dbReference type="EMBL" id="JAOVZW010000009">
    <property type="protein sequence ID" value="MCX8523996.1"/>
    <property type="molecule type" value="Genomic_DNA"/>
</dbReference>
<dbReference type="Pfam" id="PF13455">
    <property type="entry name" value="MUG113"/>
    <property type="match status" value="1"/>
</dbReference>
<proteinExistence type="predicted"/>
<protein>
    <submittedName>
        <fullName evidence="1">GIY-YIG nuclease family protein</fullName>
    </submittedName>
</protein>
<reference evidence="1" key="1">
    <citation type="submission" date="2022-10" db="EMBL/GenBank/DDBJ databases">
        <title>Chryseobacterium sp. nov., a novel bacterial species.</title>
        <authorList>
            <person name="Cao Y."/>
        </authorList>
    </citation>
    <scope>NUCLEOTIDE SEQUENCE</scope>
    <source>
        <strain evidence="1">CCTCC AB2015118</strain>
    </source>
</reference>
<dbReference type="Proteomes" id="UP001073122">
    <property type="component" value="Unassembled WGS sequence"/>
</dbReference>
<evidence type="ECO:0000313" key="2">
    <source>
        <dbReference type="Proteomes" id="UP001073122"/>
    </source>
</evidence>
<accession>A0ABT3XQT7</accession>
<evidence type="ECO:0000313" key="1">
    <source>
        <dbReference type="EMBL" id="MCX8523996.1"/>
    </source>
</evidence>
<sequence length="255" mass="30658">MEELNVINDEFNNGYFELNEELIHLLNQDDLNGSINNVLIGINQECFGVRLFEEEDIIIELFYITYNQKPEGDLIRINLNSKFYALILLRFCSILEMKHKLIKEIDTFNTFQKYLRTVLEKDKHFTITNLELKEWMEDGKEGTIINTFYKSIKVIEMIPKVEFLRSIFNNNYNIFNEEHKSEYIYLMVNKETSLIKIGFSKQPIFREKTLQSKEPEIFRIACWKAQRSVETELHRKYKEKRVRGEYFKLNLKDSF</sequence>
<keyword evidence="2" id="KW-1185">Reference proteome</keyword>
<gene>
    <name evidence="1" type="ORF">OF897_08675</name>
</gene>
<organism evidence="1 2">
    <name type="scientific">Chryseobacterium formosus</name>
    <dbReference type="NCBI Taxonomy" id="1537363"/>
    <lineage>
        <taxon>Bacteria</taxon>
        <taxon>Pseudomonadati</taxon>
        <taxon>Bacteroidota</taxon>
        <taxon>Flavobacteriia</taxon>
        <taxon>Flavobacteriales</taxon>
        <taxon>Weeksellaceae</taxon>
        <taxon>Chryseobacterium group</taxon>
        <taxon>Chryseobacterium</taxon>
    </lineage>
</organism>
<comment type="caution">
    <text evidence="1">The sequence shown here is derived from an EMBL/GenBank/DDBJ whole genome shotgun (WGS) entry which is preliminary data.</text>
</comment>
<name>A0ABT3XQT7_9FLAO</name>
<dbReference type="RefSeq" id="WP_267265304.1">
    <property type="nucleotide sequence ID" value="NZ_JAOVZW010000009.1"/>
</dbReference>